<sequence length="30" mass="3465">MGTATKEKSDELEQKNKARSTRARRDQSKN</sequence>
<organism evidence="2">
    <name type="scientific">Fusarium oxysporum f. sp. conglutinans race 2 54008</name>
    <dbReference type="NCBI Taxonomy" id="1089457"/>
    <lineage>
        <taxon>Eukaryota</taxon>
        <taxon>Fungi</taxon>
        <taxon>Dikarya</taxon>
        <taxon>Ascomycota</taxon>
        <taxon>Pezizomycotina</taxon>
        <taxon>Sordariomycetes</taxon>
        <taxon>Hypocreomycetidae</taxon>
        <taxon>Hypocreales</taxon>
        <taxon>Nectriaceae</taxon>
        <taxon>Fusarium</taxon>
        <taxon>Fusarium oxysporum species complex</taxon>
    </lineage>
</organism>
<feature type="compositionally biased region" description="Basic and acidic residues" evidence="1">
    <location>
        <begin position="1"/>
        <end position="16"/>
    </location>
</feature>
<dbReference type="AlphaFoldDB" id="X0GKE7"/>
<reference evidence="2" key="1">
    <citation type="submission" date="2011-11" db="EMBL/GenBank/DDBJ databases">
        <title>The Genome Sequence of Fusarium oxysporum PHW808.</title>
        <authorList>
            <consortium name="The Broad Institute Genome Sequencing Platform"/>
            <person name="Ma L.-J."/>
            <person name="Gale L.R."/>
            <person name="Schwartz D.C."/>
            <person name="Zhou S."/>
            <person name="Corby-Kistler H."/>
            <person name="Young S.K."/>
            <person name="Zeng Q."/>
            <person name="Gargeya S."/>
            <person name="Fitzgerald M."/>
            <person name="Haas B."/>
            <person name="Abouelleil A."/>
            <person name="Alvarado L."/>
            <person name="Arachchi H.M."/>
            <person name="Berlin A."/>
            <person name="Brown A."/>
            <person name="Chapman S.B."/>
            <person name="Chen Z."/>
            <person name="Dunbar C."/>
            <person name="Freedman E."/>
            <person name="Gearin G."/>
            <person name="Goldberg J."/>
            <person name="Griggs A."/>
            <person name="Gujja S."/>
            <person name="Heiman D."/>
            <person name="Howarth C."/>
            <person name="Larson L."/>
            <person name="Lui A."/>
            <person name="MacDonald P.J.P."/>
            <person name="Montmayeur A."/>
            <person name="Murphy C."/>
            <person name="Neiman D."/>
            <person name="Pearson M."/>
            <person name="Priest M."/>
            <person name="Roberts A."/>
            <person name="Saif S."/>
            <person name="Shea T."/>
            <person name="Shenoy N."/>
            <person name="Sisk P."/>
            <person name="Stolte C."/>
            <person name="Sykes S."/>
            <person name="Wortman J."/>
            <person name="Nusbaum C."/>
            <person name="Birren B."/>
        </authorList>
    </citation>
    <scope>NUCLEOTIDE SEQUENCE [LARGE SCALE GENOMIC DNA]</scope>
    <source>
        <strain evidence="2">54008</strain>
    </source>
</reference>
<accession>X0GKE7</accession>
<feature type="region of interest" description="Disordered" evidence="1">
    <location>
        <begin position="1"/>
        <end position="30"/>
    </location>
</feature>
<dbReference type="Proteomes" id="UP000030676">
    <property type="component" value="Unassembled WGS sequence"/>
</dbReference>
<proteinExistence type="predicted"/>
<reference evidence="2" key="2">
    <citation type="submission" date="2014-03" db="EMBL/GenBank/DDBJ databases">
        <title>The Genome Annotation of Fusarium oxysporum PHW808.</title>
        <authorList>
            <consortium name="The Broad Institute Genomics Platform"/>
            <person name="Ma L.-J."/>
            <person name="Corby-Kistler H."/>
            <person name="Broz K."/>
            <person name="Gale L.R."/>
            <person name="Jonkers W."/>
            <person name="O'Donnell K."/>
            <person name="Ploetz R."/>
            <person name="Steinberg C."/>
            <person name="Schwartz D.C."/>
            <person name="VanEtten H."/>
            <person name="Zhou S."/>
            <person name="Young S.K."/>
            <person name="Zeng Q."/>
            <person name="Gargeya S."/>
            <person name="Fitzgerald M."/>
            <person name="Abouelleil A."/>
            <person name="Alvarado L."/>
            <person name="Chapman S.B."/>
            <person name="Gainer-Dewar J."/>
            <person name="Goldberg J."/>
            <person name="Griggs A."/>
            <person name="Gujja S."/>
            <person name="Hansen M."/>
            <person name="Howarth C."/>
            <person name="Imamovic A."/>
            <person name="Ireland A."/>
            <person name="Larimer J."/>
            <person name="McCowan C."/>
            <person name="Murphy C."/>
            <person name="Pearson M."/>
            <person name="Poon T.W."/>
            <person name="Priest M."/>
            <person name="Roberts A."/>
            <person name="Saif S."/>
            <person name="Shea T."/>
            <person name="Sykes S."/>
            <person name="Wortman J."/>
            <person name="Nusbaum C."/>
            <person name="Birren B."/>
        </authorList>
    </citation>
    <scope>NUCLEOTIDE SEQUENCE</scope>
    <source>
        <strain evidence="2">54008</strain>
    </source>
</reference>
<gene>
    <name evidence="2" type="ORF">FOPG_19608</name>
</gene>
<protein>
    <submittedName>
        <fullName evidence="2">Uncharacterized protein</fullName>
    </submittedName>
</protein>
<dbReference type="EMBL" id="KK034342">
    <property type="protein sequence ID" value="EXL64122.1"/>
    <property type="molecule type" value="Genomic_DNA"/>
</dbReference>
<evidence type="ECO:0000313" key="2">
    <source>
        <dbReference type="EMBL" id="EXL64122.1"/>
    </source>
</evidence>
<dbReference type="HOGENOM" id="CLU_209136_0_0_1"/>
<evidence type="ECO:0000256" key="1">
    <source>
        <dbReference type="SAM" id="MobiDB-lite"/>
    </source>
</evidence>
<name>X0GKE7_FUSOX</name>